<evidence type="ECO:0000313" key="2">
    <source>
        <dbReference type="Proteomes" id="UP000241238"/>
    </source>
</evidence>
<dbReference type="Proteomes" id="UP000241238">
    <property type="component" value="Chromosome"/>
</dbReference>
<gene>
    <name evidence="1" type="ORF">C4N18_01885</name>
</gene>
<dbReference type="EMBL" id="CP028103">
    <property type="protein sequence ID" value="AVQ30037.1"/>
    <property type="molecule type" value="Genomic_DNA"/>
</dbReference>
<dbReference type="RefSeq" id="WP_005949566.1">
    <property type="nucleotide sequence ID" value="NZ_CP028103.1"/>
</dbReference>
<dbReference type="GeneID" id="77466726"/>
<name>A0ABN5JDH2_FUSVA</name>
<proteinExistence type="predicted"/>
<organism evidence="1 2">
    <name type="scientific">Fusobacterium varium ATCC 27725</name>
    <dbReference type="NCBI Taxonomy" id="469618"/>
    <lineage>
        <taxon>Bacteria</taxon>
        <taxon>Fusobacteriati</taxon>
        <taxon>Fusobacteriota</taxon>
        <taxon>Fusobacteriia</taxon>
        <taxon>Fusobacteriales</taxon>
        <taxon>Fusobacteriaceae</taxon>
        <taxon>Fusobacterium</taxon>
    </lineage>
</organism>
<evidence type="ECO:0000313" key="1">
    <source>
        <dbReference type="EMBL" id="AVQ30037.1"/>
    </source>
</evidence>
<keyword evidence="2" id="KW-1185">Reference proteome</keyword>
<reference evidence="2" key="1">
    <citation type="journal article" date="2018" name="MSphere">
        <title>Fusobacterium Genomics Using MinION and Illumina Sequencing Enables Genome Completion and Correction.</title>
        <authorList>
            <person name="Todd S.M."/>
            <person name="Settlage R.E."/>
            <person name="Lahmers K.K."/>
            <person name="Slade D.J."/>
        </authorList>
    </citation>
    <scope>NUCLEOTIDE SEQUENCE [LARGE SCALE GENOMIC DNA]</scope>
    <source>
        <strain evidence="2">ATCC 27725</strain>
    </source>
</reference>
<sequence>MSNRRVYYEQKKNRLKELMIVLHSAIIKSPYIISLKGTEINLSIAYGVCLKFIKNILKENDEVDYVKVEDIMDFIKRTVLYPMTDKTGIDGNKFDMVMKEIETILRNCKYISEFDKKQIRREK</sequence>
<protein>
    <submittedName>
        <fullName evidence="1">Uncharacterized protein</fullName>
    </submittedName>
</protein>
<accession>A0ABN5JDH2</accession>